<dbReference type="InterPro" id="IPR036397">
    <property type="entry name" value="RNaseH_sf"/>
</dbReference>
<keyword evidence="2" id="KW-0479">Metal-binding</keyword>
<dbReference type="InterPro" id="IPR039537">
    <property type="entry name" value="Retrotran_Ty1/copia-like"/>
</dbReference>
<dbReference type="InterPro" id="IPR001584">
    <property type="entry name" value="Integrase_cat-core"/>
</dbReference>
<organism evidence="9 10">
    <name type="scientific">Laribacter hongkongensis</name>
    <dbReference type="NCBI Taxonomy" id="168471"/>
    <lineage>
        <taxon>Bacteria</taxon>
        <taxon>Pseudomonadati</taxon>
        <taxon>Pseudomonadota</taxon>
        <taxon>Betaproteobacteria</taxon>
        <taxon>Neisseriales</taxon>
        <taxon>Aquaspirillaceae</taxon>
        <taxon>Laribacter</taxon>
    </lineage>
</organism>
<dbReference type="EMBL" id="CP022115">
    <property type="protein sequence ID" value="ASJ25648.1"/>
    <property type="molecule type" value="Genomic_DNA"/>
</dbReference>
<dbReference type="SUPFAM" id="SSF53098">
    <property type="entry name" value="Ribonuclease H-like"/>
    <property type="match status" value="1"/>
</dbReference>
<dbReference type="GO" id="GO:0006310">
    <property type="term" value="P:DNA recombination"/>
    <property type="evidence" value="ECO:0007669"/>
    <property type="project" value="UniProtKB-KW"/>
</dbReference>
<dbReference type="GO" id="GO:0015074">
    <property type="term" value="P:DNA integration"/>
    <property type="evidence" value="ECO:0007669"/>
    <property type="project" value="UniProtKB-KW"/>
</dbReference>
<keyword evidence="7" id="KW-0233">DNA recombination</keyword>
<protein>
    <submittedName>
        <fullName evidence="9">Transposase</fullName>
    </submittedName>
</protein>
<evidence type="ECO:0000259" key="8">
    <source>
        <dbReference type="PROSITE" id="PS50994"/>
    </source>
</evidence>
<evidence type="ECO:0000256" key="1">
    <source>
        <dbReference type="ARBA" id="ARBA00022722"/>
    </source>
</evidence>
<evidence type="ECO:0000256" key="4">
    <source>
        <dbReference type="ARBA" id="ARBA00022801"/>
    </source>
</evidence>
<accession>A0A248LLN6</accession>
<dbReference type="AlphaFoldDB" id="A0A248LLN6"/>
<evidence type="ECO:0000313" key="10">
    <source>
        <dbReference type="Proteomes" id="UP000197424"/>
    </source>
</evidence>
<proteinExistence type="predicted"/>
<dbReference type="OrthoDB" id="8581221at2"/>
<sequence>MPKILDKTARRYLFVAIDWANRRVFIQVKPHKTVAAARTFLSALQKKTPCHVRTILTDNGSEFTDRLFNRQKQASGKHESDRLCTALEIEHRLARPRTLQTNGVVERFNGRISEVLVTHRFGSGQDPSSVTLERYVLLYNQHLPQLAL</sequence>
<dbReference type="GO" id="GO:0016787">
    <property type="term" value="F:hydrolase activity"/>
    <property type="evidence" value="ECO:0007669"/>
    <property type="project" value="UniProtKB-KW"/>
</dbReference>
<dbReference type="InterPro" id="IPR012337">
    <property type="entry name" value="RNaseH-like_sf"/>
</dbReference>
<dbReference type="Pfam" id="PF00665">
    <property type="entry name" value="rve"/>
    <property type="match status" value="1"/>
</dbReference>
<keyword evidence="5" id="KW-0460">Magnesium</keyword>
<feature type="domain" description="Integrase catalytic" evidence="8">
    <location>
        <begin position="1"/>
        <end position="148"/>
    </location>
</feature>
<keyword evidence="4" id="KW-0378">Hydrolase</keyword>
<dbReference type="Proteomes" id="UP000197424">
    <property type="component" value="Chromosome"/>
</dbReference>
<evidence type="ECO:0000256" key="6">
    <source>
        <dbReference type="ARBA" id="ARBA00022908"/>
    </source>
</evidence>
<evidence type="ECO:0000256" key="2">
    <source>
        <dbReference type="ARBA" id="ARBA00022723"/>
    </source>
</evidence>
<keyword evidence="6" id="KW-0229">DNA integration</keyword>
<dbReference type="GO" id="GO:0004519">
    <property type="term" value="F:endonuclease activity"/>
    <property type="evidence" value="ECO:0007669"/>
    <property type="project" value="UniProtKB-KW"/>
</dbReference>
<name>A0A248LLN6_9NEIS</name>
<dbReference type="PROSITE" id="PS50994">
    <property type="entry name" value="INTEGRASE"/>
    <property type="match status" value="1"/>
</dbReference>
<gene>
    <name evidence="9" type="ORF">LHGZ1_2817</name>
</gene>
<dbReference type="PANTHER" id="PTHR42648">
    <property type="entry name" value="TRANSPOSASE, PUTATIVE-RELATED"/>
    <property type="match status" value="1"/>
</dbReference>
<evidence type="ECO:0000256" key="7">
    <source>
        <dbReference type="ARBA" id="ARBA00023172"/>
    </source>
</evidence>
<dbReference type="GO" id="GO:0003676">
    <property type="term" value="F:nucleic acid binding"/>
    <property type="evidence" value="ECO:0007669"/>
    <property type="project" value="InterPro"/>
</dbReference>
<evidence type="ECO:0000313" key="9">
    <source>
        <dbReference type="EMBL" id="ASJ25648.1"/>
    </source>
</evidence>
<evidence type="ECO:0000256" key="3">
    <source>
        <dbReference type="ARBA" id="ARBA00022759"/>
    </source>
</evidence>
<keyword evidence="3" id="KW-0255">Endonuclease</keyword>
<reference evidence="10" key="1">
    <citation type="submission" date="2017-06" db="EMBL/GenBank/DDBJ databases">
        <title>Whole genome sequence of Laribacter hongkongensis LHGZ1.</title>
        <authorList>
            <person name="Chen D."/>
            <person name="Wu H."/>
            <person name="Chen J."/>
        </authorList>
    </citation>
    <scope>NUCLEOTIDE SEQUENCE [LARGE SCALE GENOMIC DNA]</scope>
    <source>
        <strain evidence="10">LHGZ1</strain>
    </source>
</reference>
<dbReference type="PANTHER" id="PTHR42648:SF11">
    <property type="entry name" value="TRANSPOSON TY4-P GAG-POL POLYPROTEIN"/>
    <property type="match status" value="1"/>
</dbReference>
<evidence type="ECO:0000256" key="5">
    <source>
        <dbReference type="ARBA" id="ARBA00022842"/>
    </source>
</evidence>
<keyword evidence="1" id="KW-0540">Nuclease</keyword>
<dbReference type="GO" id="GO:0046872">
    <property type="term" value="F:metal ion binding"/>
    <property type="evidence" value="ECO:0007669"/>
    <property type="project" value="UniProtKB-KW"/>
</dbReference>
<dbReference type="Gene3D" id="3.30.420.10">
    <property type="entry name" value="Ribonuclease H-like superfamily/Ribonuclease H"/>
    <property type="match status" value="1"/>
</dbReference>